<evidence type="ECO:0000256" key="2">
    <source>
        <dbReference type="ARBA" id="ARBA00022803"/>
    </source>
</evidence>
<dbReference type="SMART" id="SM00028">
    <property type="entry name" value="TPR"/>
    <property type="match status" value="6"/>
</dbReference>
<dbReference type="Proteomes" id="UP000285961">
    <property type="component" value="Unassembled WGS sequence"/>
</dbReference>
<dbReference type="EMBL" id="QZKI01000143">
    <property type="protein sequence ID" value="RJP64097.1"/>
    <property type="molecule type" value="Genomic_DNA"/>
</dbReference>
<dbReference type="AlphaFoldDB" id="A0A419EMY3"/>
<protein>
    <submittedName>
        <fullName evidence="5">Tetratricopeptide repeat protein</fullName>
    </submittedName>
</protein>
<evidence type="ECO:0000256" key="4">
    <source>
        <dbReference type="SAM" id="Coils"/>
    </source>
</evidence>
<feature type="coiled-coil region" evidence="4">
    <location>
        <begin position="205"/>
        <end position="232"/>
    </location>
</feature>
<evidence type="ECO:0000256" key="3">
    <source>
        <dbReference type="PROSITE-ProRule" id="PRU00339"/>
    </source>
</evidence>
<feature type="repeat" description="TPR" evidence="3">
    <location>
        <begin position="91"/>
        <end position="124"/>
    </location>
</feature>
<reference evidence="5 6" key="1">
    <citation type="journal article" date="2017" name="ISME J.">
        <title>Energy and carbon metabolisms in a deep terrestrial subsurface fluid microbial community.</title>
        <authorList>
            <person name="Momper L."/>
            <person name="Jungbluth S.P."/>
            <person name="Lee M.D."/>
            <person name="Amend J.P."/>
        </authorList>
    </citation>
    <scope>NUCLEOTIDE SEQUENCE [LARGE SCALE GENOMIC DNA]</scope>
    <source>
        <strain evidence="5">SURF_17</strain>
    </source>
</reference>
<dbReference type="PROSITE" id="PS51257">
    <property type="entry name" value="PROKAR_LIPOPROTEIN"/>
    <property type="match status" value="1"/>
</dbReference>
<feature type="repeat" description="TPR" evidence="3">
    <location>
        <begin position="233"/>
        <end position="266"/>
    </location>
</feature>
<keyword evidence="1" id="KW-0677">Repeat</keyword>
<dbReference type="InterPro" id="IPR013105">
    <property type="entry name" value="TPR_2"/>
</dbReference>
<evidence type="ECO:0000313" key="5">
    <source>
        <dbReference type="EMBL" id="RJP64097.1"/>
    </source>
</evidence>
<evidence type="ECO:0000313" key="6">
    <source>
        <dbReference type="Proteomes" id="UP000285961"/>
    </source>
</evidence>
<dbReference type="PANTHER" id="PTHR44943:SF8">
    <property type="entry name" value="TPR REPEAT-CONTAINING PROTEIN MJ0263"/>
    <property type="match status" value="1"/>
</dbReference>
<dbReference type="InterPro" id="IPR011990">
    <property type="entry name" value="TPR-like_helical_dom_sf"/>
</dbReference>
<proteinExistence type="predicted"/>
<feature type="repeat" description="TPR" evidence="3">
    <location>
        <begin position="301"/>
        <end position="334"/>
    </location>
</feature>
<dbReference type="InterPro" id="IPR051685">
    <property type="entry name" value="Ycf3/AcsC/BcsC/TPR_MFPF"/>
</dbReference>
<dbReference type="Pfam" id="PF13181">
    <property type="entry name" value="TPR_8"/>
    <property type="match status" value="1"/>
</dbReference>
<keyword evidence="2 3" id="KW-0802">TPR repeat</keyword>
<dbReference type="Gene3D" id="1.25.40.10">
    <property type="entry name" value="Tetratricopeptide repeat domain"/>
    <property type="match status" value="2"/>
</dbReference>
<dbReference type="PANTHER" id="PTHR44943">
    <property type="entry name" value="CELLULOSE SYNTHASE OPERON PROTEIN C"/>
    <property type="match status" value="1"/>
</dbReference>
<feature type="repeat" description="TPR" evidence="3">
    <location>
        <begin position="267"/>
        <end position="300"/>
    </location>
</feature>
<organism evidence="5 6">
    <name type="scientific">Candidatus Abyssobacteria bacterium SURF_17</name>
    <dbReference type="NCBI Taxonomy" id="2093361"/>
    <lineage>
        <taxon>Bacteria</taxon>
        <taxon>Pseudomonadati</taxon>
        <taxon>Candidatus Hydrogenedentota</taxon>
        <taxon>Candidatus Abyssobacteria</taxon>
    </lineage>
</organism>
<comment type="caution">
    <text evidence="5">The sequence shown here is derived from an EMBL/GenBank/DDBJ whole genome shotgun (WGS) entry which is preliminary data.</text>
</comment>
<sequence>MKGLLCRMASLTVLLVLIGCASKEPPVFKLIELYQQKKFDEVMTLAEKAIQKDPNDTQAHRFLVRAAHEKGELEKHKQKYQQLIQENPNTAGYHFGLGYVYTHLEDFEAAIAELNKAVELKPDVGYAHYVLGWIHLNTEYDGANVEEGLANWKKEEELDAKSLGALQVYYDRANYHLRVGDGEAAEKDYEKITYYAFAPSDIAFARNAISQIRALRDELARLEAEVERNPSEADPRFKLGVAQYKNGKVKEAIETWHKATELAPDNTEIRNQLGKALIEDGRYAEAAEQLNKVIELDPKMAIAYYNLATAEELLGKNTTAVKYYKKYLELNPMAPRGDEVKQKIATLEAQTAAPQG</sequence>
<dbReference type="Pfam" id="PF07719">
    <property type="entry name" value="TPR_2"/>
    <property type="match status" value="1"/>
</dbReference>
<dbReference type="SUPFAM" id="SSF48452">
    <property type="entry name" value="TPR-like"/>
    <property type="match status" value="1"/>
</dbReference>
<keyword evidence="4" id="KW-0175">Coiled coil</keyword>
<name>A0A419EMY3_9BACT</name>
<evidence type="ECO:0000256" key="1">
    <source>
        <dbReference type="ARBA" id="ARBA00022737"/>
    </source>
</evidence>
<dbReference type="Pfam" id="PF13432">
    <property type="entry name" value="TPR_16"/>
    <property type="match status" value="1"/>
</dbReference>
<gene>
    <name evidence="5" type="ORF">C4532_19955</name>
</gene>
<dbReference type="PROSITE" id="PS50005">
    <property type="entry name" value="TPR"/>
    <property type="match status" value="4"/>
</dbReference>
<dbReference type="InterPro" id="IPR019734">
    <property type="entry name" value="TPR_rpt"/>
</dbReference>
<accession>A0A419EMY3</accession>